<dbReference type="GO" id="GO:0000785">
    <property type="term" value="C:chromatin"/>
    <property type="evidence" value="ECO:0007669"/>
    <property type="project" value="UniProtKB-ARBA"/>
</dbReference>
<dbReference type="PROSITE" id="PS51136">
    <property type="entry name" value="WAC"/>
    <property type="match status" value="1"/>
</dbReference>
<evidence type="ECO:0000259" key="6">
    <source>
        <dbReference type="PROSITE" id="PS50827"/>
    </source>
</evidence>
<dbReference type="Pfam" id="PF15612">
    <property type="entry name" value="WHIM1"/>
    <property type="match status" value="1"/>
</dbReference>
<dbReference type="OrthoDB" id="332390at2759"/>
<feature type="compositionally biased region" description="Basic and acidic residues" evidence="5">
    <location>
        <begin position="481"/>
        <end position="513"/>
    </location>
</feature>
<protein>
    <submittedName>
        <fullName evidence="8">Uncharacterized protein</fullName>
    </submittedName>
</protein>
<organism evidence="8 9">
    <name type="scientific">Rhynchospora breviuscula</name>
    <dbReference type="NCBI Taxonomy" id="2022672"/>
    <lineage>
        <taxon>Eukaryota</taxon>
        <taxon>Viridiplantae</taxon>
        <taxon>Streptophyta</taxon>
        <taxon>Embryophyta</taxon>
        <taxon>Tracheophyta</taxon>
        <taxon>Spermatophyta</taxon>
        <taxon>Magnoliopsida</taxon>
        <taxon>Liliopsida</taxon>
        <taxon>Poales</taxon>
        <taxon>Cyperaceae</taxon>
        <taxon>Cyperoideae</taxon>
        <taxon>Rhynchosporeae</taxon>
        <taxon>Rhynchospora</taxon>
    </lineage>
</organism>
<proteinExistence type="predicted"/>
<dbReference type="PROSITE" id="PS50827">
    <property type="entry name" value="DDT"/>
    <property type="match status" value="1"/>
</dbReference>
<dbReference type="SMART" id="SM00571">
    <property type="entry name" value="DDT"/>
    <property type="match status" value="1"/>
</dbReference>
<dbReference type="InterPro" id="IPR018501">
    <property type="entry name" value="DDT_dom"/>
</dbReference>
<feature type="domain" description="DDT" evidence="6">
    <location>
        <begin position="297"/>
        <end position="358"/>
    </location>
</feature>
<keyword evidence="9" id="KW-1185">Reference proteome</keyword>
<evidence type="ECO:0000313" key="8">
    <source>
        <dbReference type="EMBL" id="KAJ1696420.1"/>
    </source>
</evidence>
<evidence type="ECO:0000259" key="7">
    <source>
        <dbReference type="PROSITE" id="PS51136"/>
    </source>
</evidence>
<evidence type="ECO:0000313" key="9">
    <source>
        <dbReference type="Proteomes" id="UP001151287"/>
    </source>
</evidence>
<evidence type="ECO:0000256" key="1">
    <source>
        <dbReference type="ARBA" id="ARBA00004123"/>
    </source>
</evidence>
<dbReference type="Pfam" id="PF02791">
    <property type="entry name" value="DDT"/>
    <property type="match status" value="1"/>
</dbReference>
<dbReference type="InterPro" id="IPR028941">
    <property type="entry name" value="WHIM2_dom"/>
</dbReference>
<dbReference type="PANTHER" id="PTHR15546:SF2">
    <property type="entry name" value="DDT DOMAIN-CONTAINING PROTEIN DDB_G0282237"/>
    <property type="match status" value="1"/>
</dbReference>
<feature type="domain" description="WAC" evidence="7">
    <location>
        <begin position="22"/>
        <end position="127"/>
    </location>
</feature>
<dbReference type="Pfam" id="PF15613">
    <property type="entry name" value="WSD"/>
    <property type="match status" value="1"/>
</dbReference>
<dbReference type="AlphaFoldDB" id="A0A9Q0HSL1"/>
<dbReference type="Pfam" id="PF10537">
    <property type="entry name" value="WAC_Acf1_DNA_bd"/>
    <property type="match status" value="1"/>
</dbReference>
<evidence type="ECO:0000256" key="4">
    <source>
        <dbReference type="PROSITE-ProRule" id="PRU00475"/>
    </source>
</evidence>
<evidence type="ECO:0000256" key="3">
    <source>
        <dbReference type="ARBA" id="ARBA00023242"/>
    </source>
</evidence>
<dbReference type="PANTHER" id="PTHR15546">
    <property type="entry name" value="BROMODOMAIN ADJACENT TO ZINC FINGER DOMAIN, 2A"/>
    <property type="match status" value="1"/>
</dbReference>
<dbReference type="EMBL" id="JAMQYH010000002">
    <property type="protein sequence ID" value="KAJ1696420.1"/>
    <property type="molecule type" value="Genomic_DNA"/>
</dbReference>
<keyword evidence="3 4" id="KW-0539">Nucleus</keyword>
<accession>A0A9Q0HSL1</accession>
<keyword evidence="2" id="KW-0175">Coiled coil</keyword>
<sequence length="634" mass="74072">MPLLKRKTFSLLDPPKDLDANESVFQVRFTKEIFRDYQEYLKRLNLYRQRIWTCKVTGKTNLTYEEALVSEHRAYEKVQQFPKELVGPTLHMIQYSTLSLMNLVDKLWVKMQEDIFEGLELHARKKDSNLPCRILKVITDGSTSKYEVGWLNREKKITETSILNSNDLIRKRPPLSRNMLKVFIKESTSQNAPWVVREDLAKKYGVPTNPPEEMKSKFVYQNGFVRCNKQTKRTIQEDTENGEKIKRRKSGVENGSLTDGEMAPVRYPIEDSLLKPSSDDPIFTKRPSLVRDFKVPLGSVGYLLSVWDFCSSFGRHLHLSPFSLTDFENSICHREGNVVLIVEVHTAIFYLLMRDEGDYFKSSPSKKRKSKISLVNWTEYLCDFLEKEDRAALFSNNLPTIKRGHYGLLDTDVKLRILHELVEEALTTASIREKLDEQIQQQTALRAANREEARKKKELEDSAKQESEKVEVGQATSSDKVQVKGKDKEKSSEKKKPDEAQQHNLEREIEKLNIRTNPLGKDRDHSRYWFFRREGRLFVENSDSKQWGYYSTKEELDALIGSLNPKGIREMALKKQLERFYQRISTSLEKRTKEVYQKILLEEAVLRRSTRVRAQPRDNPAMSFLKYSNKWKEA</sequence>
<dbReference type="GO" id="GO:0005634">
    <property type="term" value="C:nucleus"/>
    <property type="evidence" value="ECO:0007669"/>
    <property type="project" value="UniProtKB-SubCell"/>
</dbReference>
<dbReference type="InterPro" id="IPR013136">
    <property type="entry name" value="WSTF_Acf1_Cbp146"/>
</dbReference>
<feature type="region of interest" description="Disordered" evidence="5">
    <location>
        <begin position="446"/>
        <end position="517"/>
    </location>
</feature>
<comment type="subcellular location">
    <subcellularLocation>
        <location evidence="1 4">Nucleus</location>
    </subcellularLocation>
</comment>
<comment type="caution">
    <text evidence="8">The sequence shown here is derived from an EMBL/GenBank/DDBJ whole genome shotgun (WGS) entry which is preliminary data.</text>
</comment>
<dbReference type="InterPro" id="IPR053271">
    <property type="entry name" value="DDT_domain"/>
</dbReference>
<feature type="compositionally biased region" description="Basic and acidic residues" evidence="5">
    <location>
        <begin position="448"/>
        <end position="471"/>
    </location>
</feature>
<dbReference type="InterPro" id="IPR028942">
    <property type="entry name" value="WHIM1_dom"/>
</dbReference>
<dbReference type="Proteomes" id="UP001151287">
    <property type="component" value="Unassembled WGS sequence"/>
</dbReference>
<gene>
    <name evidence="8" type="ORF">LUZ63_004932</name>
</gene>
<name>A0A9Q0HSL1_9POAL</name>
<feature type="region of interest" description="Disordered" evidence="5">
    <location>
        <begin position="235"/>
        <end position="257"/>
    </location>
</feature>
<reference evidence="8" key="1">
    <citation type="journal article" date="2022" name="Cell">
        <title>Repeat-based holocentromeres influence genome architecture and karyotype evolution.</title>
        <authorList>
            <person name="Hofstatter P.G."/>
            <person name="Thangavel G."/>
            <person name="Lux T."/>
            <person name="Neumann P."/>
            <person name="Vondrak T."/>
            <person name="Novak P."/>
            <person name="Zhang M."/>
            <person name="Costa L."/>
            <person name="Castellani M."/>
            <person name="Scott A."/>
            <person name="Toegelov H."/>
            <person name="Fuchs J."/>
            <person name="Mata-Sucre Y."/>
            <person name="Dias Y."/>
            <person name="Vanzela A.L.L."/>
            <person name="Huettel B."/>
            <person name="Almeida C.C.S."/>
            <person name="Simkova H."/>
            <person name="Souza G."/>
            <person name="Pedrosa-Harand A."/>
            <person name="Macas J."/>
            <person name="Mayer K.F.X."/>
            <person name="Houben A."/>
            <person name="Marques A."/>
        </authorList>
    </citation>
    <scope>NUCLEOTIDE SEQUENCE</scope>
    <source>
        <strain evidence="8">RhyBre1mFocal</strain>
    </source>
</reference>
<evidence type="ECO:0000256" key="2">
    <source>
        <dbReference type="ARBA" id="ARBA00023054"/>
    </source>
</evidence>
<evidence type="ECO:0000256" key="5">
    <source>
        <dbReference type="SAM" id="MobiDB-lite"/>
    </source>
</evidence>